<name>A0A397HS87_9GLOM</name>
<gene>
    <name evidence="2" type="ORF">Glove_320g4</name>
</gene>
<accession>A0A397HS87</accession>
<proteinExistence type="predicted"/>
<dbReference type="Proteomes" id="UP000266861">
    <property type="component" value="Unassembled WGS sequence"/>
</dbReference>
<feature type="region of interest" description="Disordered" evidence="1">
    <location>
        <begin position="1"/>
        <end position="54"/>
    </location>
</feature>
<feature type="compositionally biased region" description="Low complexity" evidence="1">
    <location>
        <begin position="41"/>
        <end position="54"/>
    </location>
</feature>
<evidence type="ECO:0000256" key="1">
    <source>
        <dbReference type="SAM" id="MobiDB-lite"/>
    </source>
</evidence>
<dbReference type="EMBL" id="PQFF01000292">
    <property type="protein sequence ID" value="RHZ64838.1"/>
    <property type="molecule type" value="Genomic_DNA"/>
</dbReference>
<reference evidence="2 3" key="1">
    <citation type="submission" date="2018-08" db="EMBL/GenBank/DDBJ databases">
        <title>Genome and evolution of the arbuscular mycorrhizal fungus Diversispora epigaea (formerly Glomus versiforme) and its bacterial endosymbionts.</title>
        <authorList>
            <person name="Sun X."/>
            <person name="Fei Z."/>
            <person name="Harrison M."/>
        </authorList>
    </citation>
    <scope>NUCLEOTIDE SEQUENCE [LARGE SCALE GENOMIC DNA]</scope>
    <source>
        <strain evidence="2 3">IT104</strain>
    </source>
</reference>
<evidence type="ECO:0000313" key="3">
    <source>
        <dbReference type="Proteomes" id="UP000266861"/>
    </source>
</evidence>
<keyword evidence="3" id="KW-1185">Reference proteome</keyword>
<comment type="caution">
    <text evidence="2">The sequence shown here is derived from an EMBL/GenBank/DDBJ whole genome shotgun (WGS) entry which is preliminary data.</text>
</comment>
<evidence type="ECO:0000313" key="2">
    <source>
        <dbReference type="EMBL" id="RHZ64838.1"/>
    </source>
</evidence>
<organism evidence="2 3">
    <name type="scientific">Diversispora epigaea</name>
    <dbReference type="NCBI Taxonomy" id="1348612"/>
    <lineage>
        <taxon>Eukaryota</taxon>
        <taxon>Fungi</taxon>
        <taxon>Fungi incertae sedis</taxon>
        <taxon>Mucoromycota</taxon>
        <taxon>Glomeromycotina</taxon>
        <taxon>Glomeromycetes</taxon>
        <taxon>Diversisporales</taxon>
        <taxon>Diversisporaceae</taxon>
        <taxon>Diversispora</taxon>
    </lineage>
</organism>
<feature type="compositionally biased region" description="Polar residues" evidence="1">
    <location>
        <begin position="9"/>
        <end position="20"/>
    </location>
</feature>
<dbReference type="AlphaFoldDB" id="A0A397HS87"/>
<protein>
    <submittedName>
        <fullName evidence="2">Uncharacterized protein</fullName>
    </submittedName>
</protein>
<sequence>MAVPMPLSSRYSPPFSTISPKKQEIAKQQLCGGPSKKPKINNGNDNNNNNMNQR</sequence>